<dbReference type="InterPro" id="IPR045073">
    <property type="entry name" value="Omega/Tau-like"/>
</dbReference>
<dbReference type="InterPro" id="IPR040079">
    <property type="entry name" value="Glutathione_S-Trfase"/>
</dbReference>
<dbReference type="EC" id="2.5.1.18" evidence="1"/>
<dbReference type="FunFam" id="3.40.30.10:FF:000014">
    <property type="entry name" value="Tau class glutathione S-transferase"/>
    <property type="match status" value="1"/>
</dbReference>
<protein>
    <recommendedName>
        <fullName evidence="1">glutathione transferase</fullName>
        <ecNumber evidence="1">2.5.1.18</ecNumber>
    </recommendedName>
</protein>
<evidence type="ECO:0000256" key="4">
    <source>
        <dbReference type="SAM" id="MobiDB-lite"/>
    </source>
</evidence>
<organism evidence="6 7">
    <name type="scientific">Lactuca virosa</name>
    <dbReference type="NCBI Taxonomy" id="75947"/>
    <lineage>
        <taxon>Eukaryota</taxon>
        <taxon>Viridiplantae</taxon>
        <taxon>Streptophyta</taxon>
        <taxon>Embryophyta</taxon>
        <taxon>Tracheophyta</taxon>
        <taxon>Spermatophyta</taxon>
        <taxon>Magnoliopsida</taxon>
        <taxon>eudicotyledons</taxon>
        <taxon>Gunneridae</taxon>
        <taxon>Pentapetalae</taxon>
        <taxon>asterids</taxon>
        <taxon>campanulids</taxon>
        <taxon>Asterales</taxon>
        <taxon>Asteraceae</taxon>
        <taxon>Cichorioideae</taxon>
        <taxon>Cichorieae</taxon>
        <taxon>Lactucinae</taxon>
        <taxon>Lactuca</taxon>
    </lineage>
</organism>
<dbReference type="InterPro" id="IPR004045">
    <property type="entry name" value="Glutathione_S-Trfase_N"/>
</dbReference>
<dbReference type="InterPro" id="IPR036282">
    <property type="entry name" value="Glutathione-S-Trfase_C_sf"/>
</dbReference>
<evidence type="ECO:0000256" key="3">
    <source>
        <dbReference type="ARBA" id="ARBA00047960"/>
    </source>
</evidence>
<dbReference type="Pfam" id="PF02798">
    <property type="entry name" value="GST_N"/>
    <property type="match status" value="1"/>
</dbReference>
<feature type="region of interest" description="Disordered" evidence="4">
    <location>
        <begin position="255"/>
        <end position="310"/>
    </location>
</feature>
<name>A0AAU9N2N7_9ASTR</name>
<dbReference type="GO" id="GO:0006749">
    <property type="term" value="P:glutathione metabolic process"/>
    <property type="evidence" value="ECO:0007669"/>
    <property type="project" value="InterPro"/>
</dbReference>
<dbReference type="SFLD" id="SFLDG00358">
    <property type="entry name" value="Main_(cytGST)"/>
    <property type="match status" value="1"/>
</dbReference>
<dbReference type="PANTHER" id="PTHR11260:SF676">
    <property type="entry name" value="GLUTATHIONE S-TRANSFERASE U8"/>
    <property type="match status" value="1"/>
</dbReference>
<reference evidence="6 7" key="1">
    <citation type="submission" date="2022-01" db="EMBL/GenBank/DDBJ databases">
        <authorList>
            <person name="Xiong W."/>
            <person name="Schranz E."/>
        </authorList>
    </citation>
    <scope>NUCLEOTIDE SEQUENCE [LARGE SCALE GENOMIC DNA]</scope>
</reference>
<sequence>MADEVKLFAAGGSPFVCRVQIALNMKEIQYEKLEEDLHNKSADLLKYNPIHKKVPVLVHNGNAISESLVIVEYIDDAWKGVPILPQDPYQKAVARFWAKFIDDKCILALFKVFGNNGDEQVVSEACEQLQILENELKVKAYWLGMLEEATEIKFVTKDKFPKITEWADNFINCQFVKEVLPPRVYPPKEYLLAFFKEQFDEGPIALQQHLRWPLHARPTPGPDPFLLNPPLYPLNPADYPIPLVPPVNEHPPLCLPSSNAGRRRSAPATSERRCRRFHSPPPASASLQQRHAPAGTPISHPFLAGKARPRLPPSSSLLPPVLHHHLIPHSIPTTPLPIFTGKNPLPPLFSCSPETKQIPIPTPNLRQIHNFLGHYSPNTLPHADLLLIQENLLAGNPSSAAGCRLSPPPAAATSFDQKIQNLCFSPEFQKIQSCGSNSSLGCGFSKLLFGFQHTNLVHFF</sequence>
<comment type="caution">
    <text evidence="6">The sequence shown here is derived from an EMBL/GenBank/DDBJ whole genome shotgun (WGS) entry which is preliminary data.</text>
</comment>
<dbReference type="SUPFAM" id="SSF47616">
    <property type="entry name" value="GST C-terminal domain-like"/>
    <property type="match status" value="1"/>
</dbReference>
<dbReference type="GO" id="GO:0004364">
    <property type="term" value="F:glutathione transferase activity"/>
    <property type="evidence" value="ECO:0007669"/>
    <property type="project" value="UniProtKB-EC"/>
</dbReference>
<keyword evidence="7" id="KW-1185">Reference proteome</keyword>
<evidence type="ECO:0000259" key="5">
    <source>
        <dbReference type="PROSITE" id="PS50404"/>
    </source>
</evidence>
<evidence type="ECO:0000313" key="6">
    <source>
        <dbReference type="EMBL" id="CAH1432332.1"/>
    </source>
</evidence>
<evidence type="ECO:0000256" key="1">
    <source>
        <dbReference type="ARBA" id="ARBA00012452"/>
    </source>
</evidence>
<dbReference type="InterPro" id="IPR045074">
    <property type="entry name" value="GST_C_Tau"/>
</dbReference>
<dbReference type="Proteomes" id="UP001157418">
    <property type="component" value="Unassembled WGS sequence"/>
</dbReference>
<dbReference type="Gene3D" id="3.40.30.10">
    <property type="entry name" value="Glutaredoxin"/>
    <property type="match status" value="1"/>
</dbReference>
<dbReference type="SFLD" id="SFLDG01152">
    <property type="entry name" value="Main.3:_Omega-_and_Tau-like"/>
    <property type="match status" value="1"/>
</dbReference>
<dbReference type="EMBL" id="CAKMRJ010003334">
    <property type="protein sequence ID" value="CAH1432332.1"/>
    <property type="molecule type" value="Genomic_DNA"/>
</dbReference>
<dbReference type="PANTHER" id="PTHR11260">
    <property type="entry name" value="GLUTATHIONE S-TRANSFERASE, GST, SUPERFAMILY, GST DOMAIN CONTAINING"/>
    <property type="match status" value="1"/>
</dbReference>
<keyword evidence="2" id="KW-0808">Transferase</keyword>
<dbReference type="AlphaFoldDB" id="A0AAU9N2N7"/>
<evidence type="ECO:0000313" key="7">
    <source>
        <dbReference type="Proteomes" id="UP001157418"/>
    </source>
</evidence>
<proteinExistence type="predicted"/>
<dbReference type="CDD" id="cd03185">
    <property type="entry name" value="GST_C_Tau"/>
    <property type="match status" value="1"/>
</dbReference>
<accession>A0AAU9N2N7</accession>
<evidence type="ECO:0000256" key="2">
    <source>
        <dbReference type="ARBA" id="ARBA00022679"/>
    </source>
</evidence>
<dbReference type="GO" id="GO:0005737">
    <property type="term" value="C:cytoplasm"/>
    <property type="evidence" value="ECO:0007669"/>
    <property type="project" value="TreeGrafter"/>
</dbReference>
<dbReference type="SFLD" id="SFLDS00019">
    <property type="entry name" value="Glutathione_Transferase_(cytos"/>
    <property type="match status" value="1"/>
</dbReference>
<dbReference type="SUPFAM" id="SSF52833">
    <property type="entry name" value="Thioredoxin-like"/>
    <property type="match status" value="1"/>
</dbReference>
<feature type="domain" description="GST N-terminal" evidence="5">
    <location>
        <begin position="3"/>
        <end position="82"/>
    </location>
</feature>
<gene>
    <name evidence="6" type="ORF">LVIROSA_LOCUS18988</name>
</gene>
<dbReference type="PROSITE" id="PS50404">
    <property type="entry name" value="GST_NTER"/>
    <property type="match status" value="1"/>
</dbReference>
<dbReference type="Gene3D" id="1.20.1050.10">
    <property type="match status" value="2"/>
</dbReference>
<dbReference type="CDD" id="cd03058">
    <property type="entry name" value="GST_N_Tau"/>
    <property type="match status" value="1"/>
</dbReference>
<dbReference type="InterPro" id="IPR036249">
    <property type="entry name" value="Thioredoxin-like_sf"/>
</dbReference>
<comment type="catalytic activity">
    <reaction evidence="3">
        <text>RX + glutathione = an S-substituted glutathione + a halide anion + H(+)</text>
        <dbReference type="Rhea" id="RHEA:16437"/>
        <dbReference type="ChEBI" id="CHEBI:15378"/>
        <dbReference type="ChEBI" id="CHEBI:16042"/>
        <dbReference type="ChEBI" id="CHEBI:17792"/>
        <dbReference type="ChEBI" id="CHEBI:57925"/>
        <dbReference type="ChEBI" id="CHEBI:90779"/>
        <dbReference type="EC" id="2.5.1.18"/>
    </reaction>
</comment>